<protein>
    <recommendedName>
        <fullName evidence="14">Acyltransferase</fullName>
        <ecNumber evidence="14">2.3.1.-</ecNumber>
    </recommendedName>
</protein>
<dbReference type="GeneID" id="25339179"/>
<reference evidence="16" key="2">
    <citation type="submission" date="2013-10" db="EMBL/GenBank/DDBJ databases">
        <authorList>
            <person name="Aslett M."/>
        </authorList>
    </citation>
    <scope>NUCLEOTIDE SEQUENCE [LARGE SCALE GENOMIC DNA]</scope>
    <source>
        <strain evidence="16">Weybridge</strain>
    </source>
</reference>
<feature type="compositionally biased region" description="Low complexity" evidence="15">
    <location>
        <begin position="108"/>
        <end position="126"/>
    </location>
</feature>
<sequence length="412" mass="45463">TASKTNSNNRTHAKAKPSNLSGLELRCFQKEQRKAAGRVALLQQQQQHTARPAANLTLAAAATAATAKTTEATGTKQQQQQQDLELLQCIQQLCVGTPHRLYDAAAGKSSSSSSSSSKSSSSSSRSNGEDGESTAVEEAKDTCSSSSDAPALQQQQQQQQQLQLQLTDYLFGAYIIYAVACIFYSEQIGLLFGFPSKWHGVLSFSAFLGWGNHTDRDWINTDRFMPGIDIRLTTIAVNMRLPFWGHLLQALGGPGRAVLLVVGGAREALLGRKGENNLVLKRRKGIFELALQTGSWLIPVFSLGENDMYDWIDDEGLICKSLKFISRKTMAYFGFSLPRTYGRGLFQITMPKRVKIVQVVGDPLPVPHIANPTQKDIEELRQRYCEALQRVYDKARVAYGPEGQFADLRIVE</sequence>
<keyword evidence="12" id="KW-0472">Membrane</keyword>
<feature type="region of interest" description="Disordered" evidence="15">
    <location>
        <begin position="105"/>
        <end position="154"/>
    </location>
</feature>
<dbReference type="GO" id="GO:0019432">
    <property type="term" value="P:triglyceride biosynthetic process"/>
    <property type="evidence" value="ECO:0007669"/>
    <property type="project" value="TreeGrafter"/>
</dbReference>
<evidence type="ECO:0000256" key="11">
    <source>
        <dbReference type="ARBA" id="ARBA00023098"/>
    </source>
</evidence>
<evidence type="ECO:0000256" key="7">
    <source>
        <dbReference type="ARBA" id="ARBA00022692"/>
    </source>
</evidence>
<organism evidence="16 17">
    <name type="scientific">Eimeria maxima</name>
    <name type="common">Coccidian parasite</name>
    <dbReference type="NCBI Taxonomy" id="5804"/>
    <lineage>
        <taxon>Eukaryota</taxon>
        <taxon>Sar</taxon>
        <taxon>Alveolata</taxon>
        <taxon>Apicomplexa</taxon>
        <taxon>Conoidasida</taxon>
        <taxon>Coccidia</taxon>
        <taxon>Eucoccidiorida</taxon>
        <taxon>Eimeriorina</taxon>
        <taxon>Eimeriidae</taxon>
        <taxon>Eimeria</taxon>
    </lineage>
</organism>
<comment type="pathway">
    <text evidence="2">Glycerolipid metabolism; triacylglycerol biosynthesis.</text>
</comment>
<dbReference type="InterPro" id="IPR007130">
    <property type="entry name" value="DAGAT"/>
</dbReference>
<dbReference type="GO" id="GO:0005789">
    <property type="term" value="C:endoplasmic reticulum membrane"/>
    <property type="evidence" value="ECO:0007669"/>
    <property type="project" value="UniProtKB-SubCell"/>
</dbReference>
<dbReference type="OrthoDB" id="264532at2759"/>
<evidence type="ECO:0000256" key="13">
    <source>
        <dbReference type="ARBA" id="ARBA00023315"/>
    </source>
</evidence>
<dbReference type="EC" id="2.3.1.-" evidence="14"/>
<keyword evidence="13" id="KW-0012">Acyltransferase</keyword>
<evidence type="ECO:0000256" key="8">
    <source>
        <dbReference type="ARBA" id="ARBA00022798"/>
    </source>
</evidence>
<evidence type="ECO:0000256" key="2">
    <source>
        <dbReference type="ARBA" id="ARBA00004771"/>
    </source>
</evidence>
<feature type="non-terminal residue" evidence="16">
    <location>
        <position position="1"/>
    </location>
</feature>
<dbReference type="GO" id="GO:0006071">
    <property type="term" value="P:glycerol metabolic process"/>
    <property type="evidence" value="ECO:0007669"/>
    <property type="project" value="UniProtKB-KW"/>
</dbReference>
<dbReference type="GO" id="GO:0004144">
    <property type="term" value="F:diacylglycerol O-acyltransferase activity"/>
    <property type="evidence" value="ECO:0007669"/>
    <property type="project" value="TreeGrafter"/>
</dbReference>
<dbReference type="PANTHER" id="PTHR12317">
    <property type="entry name" value="DIACYLGLYCEROL O-ACYLTRANSFERASE"/>
    <property type="match status" value="1"/>
</dbReference>
<keyword evidence="6 14" id="KW-0808">Transferase</keyword>
<dbReference type="PANTHER" id="PTHR12317:SF0">
    <property type="entry name" value="ACYLTRANSFERASE"/>
    <property type="match status" value="1"/>
</dbReference>
<evidence type="ECO:0000256" key="14">
    <source>
        <dbReference type="RuleBase" id="RU367023"/>
    </source>
</evidence>
<dbReference type="EMBL" id="HG719738">
    <property type="protein sequence ID" value="CDJ58582.1"/>
    <property type="molecule type" value="Genomic_DNA"/>
</dbReference>
<feature type="compositionally biased region" description="Polar residues" evidence="15">
    <location>
        <begin position="1"/>
        <end position="10"/>
    </location>
</feature>
<evidence type="ECO:0000256" key="5">
    <source>
        <dbReference type="ARBA" id="ARBA00022516"/>
    </source>
</evidence>
<dbReference type="Proteomes" id="UP000030763">
    <property type="component" value="Unassembled WGS sequence"/>
</dbReference>
<dbReference type="Pfam" id="PF03982">
    <property type="entry name" value="DAGAT"/>
    <property type="match status" value="1"/>
</dbReference>
<evidence type="ECO:0000256" key="12">
    <source>
        <dbReference type="ARBA" id="ARBA00023136"/>
    </source>
</evidence>
<evidence type="ECO:0000256" key="9">
    <source>
        <dbReference type="ARBA" id="ARBA00022824"/>
    </source>
</evidence>
<keyword evidence="8" id="KW-0319">Glycerol metabolism</keyword>
<dbReference type="RefSeq" id="XP_013335230.1">
    <property type="nucleotide sequence ID" value="XM_013479776.1"/>
</dbReference>
<name>U6M2Z9_EIMMA</name>
<keyword evidence="5" id="KW-0444">Lipid biosynthesis</keyword>
<keyword evidence="17" id="KW-1185">Reference proteome</keyword>
<feature type="region of interest" description="Disordered" evidence="15">
    <location>
        <begin position="1"/>
        <end position="21"/>
    </location>
</feature>
<evidence type="ECO:0000313" key="17">
    <source>
        <dbReference type="Proteomes" id="UP000030763"/>
    </source>
</evidence>
<evidence type="ECO:0000256" key="4">
    <source>
        <dbReference type="ARBA" id="ARBA00005420"/>
    </source>
</evidence>
<evidence type="ECO:0000256" key="15">
    <source>
        <dbReference type="SAM" id="MobiDB-lite"/>
    </source>
</evidence>
<accession>U6M2Z9</accession>
<dbReference type="AlphaFoldDB" id="U6M2Z9"/>
<comment type="similarity">
    <text evidence="4 14">Belongs to the diacylglycerol acyltransferase family.</text>
</comment>
<evidence type="ECO:0000256" key="10">
    <source>
        <dbReference type="ARBA" id="ARBA00022989"/>
    </source>
</evidence>
<comment type="pathway">
    <text evidence="3">Lipid metabolism.</text>
</comment>
<comment type="subcellular location">
    <subcellularLocation>
        <location evidence="1 14">Endoplasmic reticulum membrane</location>
        <topology evidence="1 14">Multi-pass membrane protein</topology>
    </subcellularLocation>
</comment>
<dbReference type="CDD" id="cd07987">
    <property type="entry name" value="LPLAT_MGAT-like"/>
    <property type="match status" value="1"/>
</dbReference>
<evidence type="ECO:0000256" key="1">
    <source>
        <dbReference type="ARBA" id="ARBA00004477"/>
    </source>
</evidence>
<evidence type="ECO:0000313" key="16">
    <source>
        <dbReference type="EMBL" id="CDJ58582.1"/>
    </source>
</evidence>
<proteinExistence type="inferred from homology"/>
<evidence type="ECO:0000256" key="6">
    <source>
        <dbReference type="ARBA" id="ARBA00022679"/>
    </source>
</evidence>
<keyword evidence="9 14" id="KW-0256">Endoplasmic reticulum</keyword>
<keyword evidence="7" id="KW-0812">Transmembrane</keyword>
<dbReference type="VEuPathDB" id="ToxoDB:EMWEY_00051930"/>
<evidence type="ECO:0000256" key="3">
    <source>
        <dbReference type="ARBA" id="ARBA00005189"/>
    </source>
</evidence>
<keyword evidence="10" id="KW-1133">Transmembrane helix</keyword>
<reference evidence="16" key="1">
    <citation type="submission" date="2013-10" db="EMBL/GenBank/DDBJ databases">
        <title>Genomic analysis of the causative agents of coccidiosis in chickens.</title>
        <authorList>
            <person name="Reid A.J."/>
            <person name="Blake D."/>
            <person name="Billington K."/>
            <person name="Browne H."/>
            <person name="Dunn M."/>
            <person name="Hung S."/>
            <person name="Kawahara F."/>
            <person name="Miranda-Saavedra D."/>
            <person name="Mourier T."/>
            <person name="Nagra H."/>
            <person name="Otto T.D."/>
            <person name="Rawlings N."/>
            <person name="Sanchez A."/>
            <person name="Sanders M."/>
            <person name="Subramaniam C."/>
            <person name="Tay Y."/>
            <person name="Dear P."/>
            <person name="Doerig C."/>
            <person name="Gruber A."/>
            <person name="Parkinson J."/>
            <person name="Shirley M."/>
            <person name="Wan K.L."/>
            <person name="Berriman M."/>
            <person name="Tomley F."/>
            <person name="Pain A."/>
        </authorList>
    </citation>
    <scope>NUCLEOTIDE SEQUENCE [LARGE SCALE GENOMIC DNA]</scope>
    <source>
        <strain evidence="16">Weybridge</strain>
    </source>
</reference>
<gene>
    <name evidence="16" type="ORF">EMWEY_00051930</name>
</gene>
<keyword evidence="11" id="KW-0443">Lipid metabolism</keyword>